<dbReference type="Proteomes" id="UP001428341">
    <property type="component" value="Unassembled WGS sequence"/>
</dbReference>
<dbReference type="InterPro" id="IPR031559">
    <property type="entry name" value="SMG1"/>
</dbReference>
<evidence type="ECO:0000313" key="2">
    <source>
        <dbReference type="Proteomes" id="UP001428341"/>
    </source>
</evidence>
<dbReference type="InterPro" id="IPR050517">
    <property type="entry name" value="DDR_Repair_Kinase"/>
</dbReference>
<dbReference type="EMBL" id="JBCGBO010000025">
    <property type="protein sequence ID" value="KAK9176984.1"/>
    <property type="molecule type" value="Genomic_DNA"/>
</dbReference>
<comment type="caution">
    <text evidence="1">The sequence shown here is derived from an EMBL/GenBank/DDBJ whole genome shotgun (WGS) entry which is preliminary data.</text>
</comment>
<dbReference type="PANTHER" id="PTHR11139:SF71">
    <property type="entry name" value="SERINE_THREONINE-PROTEIN KINASE SMG1"/>
    <property type="match status" value="1"/>
</dbReference>
<dbReference type="GO" id="GO:0000184">
    <property type="term" value="P:nuclear-transcribed mRNA catabolic process, nonsense-mediated decay"/>
    <property type="evidence" value="ECO:0007669"/>
    <property type="project" value="InterPro"/>
</dbReference>
<dbReference type="AlphaFoldDB" id="A0AAP0LRS2"/>
<gene>
    <name evidence="1" type="ORF">WN944_029003</name>
</gene>
<dbReference type="GO" id="GO:0005634">
    <property type="term" value="C:nucleus"/>
    <property type="evidence" value="ECO:0007669"/>
    <property type="project" value="TreeGrafter"/>
</dbReference>
<accession>A0AAP0LRS2</accession>
<protein>
    <submittedName>
        <fullName evidence="1">Uncharacterized protein</fullName>
    </submittedName>
</protein>
<dbReference type="Pfam" id="PF15785">
    <property type="entry name" value="SMG1"/>
    <property type="match status" value="1"/>
</dbReference>
<reference evidence="1 2" key="1">
    <citation type="submission" date="2024-05" db="EMBL/GenBank/DDBJ databases">
        <title>Haplotype-resolved chromosome-level genome assembly of Huyou (Citrus changshanensis).</title>
        <authorList>
            <person name="Miao C."/>
            <person name="Chen W."/>
            <person name="Wu Y."/>
            <person name="Wang L."/>
            <person name="Zhao S."/>
            <person name="Grierson D."/>
            <person name="Xu C."/>
            <person name="Chen K."/>
        </authorList>
    </citation>
    <scope>NUCLEOTIDE SEQUENCE [LARGE SCALE GENOMIC DNA]</scope>
    <source>
        <strain evidence="1">01-14</strain>
        <tissue evidence="1">Leaf</tissue>
    </source>
</reference>
<proteinExistence type="predicted"/>
<dbReference type="GO" id="GO:0004674">
    <property type="term" value="F:protein serine/threonine kinase activity"/>
    <property type="evidence" value="ECO:0007669"/>
    <property type="project" value="InterPro"/>
</dbReference>
<dbReference type="PANTHER" id="PTHR11139">
    <property type="entry name" value="ATAXIA TELANGIECTASIA MUTATED ATM -RELATED"/>
    <property type="match status" value="1"/>
</dbReference>
<name>A0AAP0LRS2_9ROSI</name>
<organism evidence="1 2">
    <name type="scientific">Citrus x changshan-huyou</name>
    <dbReference type="NCBI Taxonomy" id="2935761"/>
    <lineage>
        <taxon>Eukaryota</taxon>
        <taxon>Viridiplantae</taxon>
        <taxon>Streptophyta</taxon>
        <taxon>Embryophyta</taxon>
        <taxon>Tracheophyta</taxon>
        <taxon>Spermatophyta</taxon>
        <taxon>Magnoliopsida</taxon>
        <taxon>eudicotyledons</taxon>
        <taxon>Gunneridae</taxon>
        <taxon>Pentapetalae</taxon>
        <taxon>rosids</taxon>
        <taxon>malvids</taxon>
        <taxon>Sapindales</taxon>
        <taxon>Rutaceae</taxon>
        <taxon>Aurantioideae</taxon>
        <taxon>Citrus</taxon>
    </lineage>
</organism>
<keyword evidence="2" id="KW-1185">Reference proteome</keyword>
<sequence>MFSVNNLAGAWWAVQEAARYCIAMRLRTNLGGPTQTFAALERMLLDIADVLQLDSDQIDGNLSIIGSSGTHLRPMRLLLDFVEALKKNVYNAYEGSAILPPANRHSSMFFGANKKVCEEWFSRICDPMINAGLALQCHDTIQYCTSCLQELRNLLSSALKDKSRAQVSENLHNIRGRYSGDLLKKSLEVWLLELQTLRAKHAGKNYYSALTAGRNEINAIHALARFDEGDFQAAWAFLDLTPKSSCELTLDPKLALQRSDQMLLQALLLLNEGKSVINSAHQDCNPWLKVLRVYRAIAPSSPVTFKLCMNLSSLARKQRNMMIANRLNNYLRDHISSCSDERCHKVLISNLKYEEILLMYAENKYEDAFTNLWSFVHL</sequence>
<evidence type="ECO:0000313" key="1">
    <source>
        <dbReference type="EMBL" id="KAK9176984.1"/>
    </source>
</evidence>